<dbReference type="NCBIfam" id="TIGR00350">
    <property type="entry name" value="lytR_cpsA_psr"/>
    <property type="match status" value="1"/>
</dbReference>
<dbReference type="Pfam" id="PF03816">
    <property type="entry name" value="LytR_cpsA_psr"/>
    <property type="match status" value="1"/>
</dbReference>
<evidence type="ECO:0000256" key="2">
    <source>
        <dbReference type="SAM" id="Phobius"/>
    </source>
</evidence>
<dbReference type="Gene3D" id="3.40.630.190">
    <property type="entry name" value="LCP protein"/>
    <property type="match status" value="1"/>
</dbReference>
<keyword evidence="5" id="KW-1185">Reference proteome</keyword>
<gene>
    <name evidence="4" type="ORF">GCM10022377_02190</name>
</gene>
<keyword evidence="2" id="KW-0812">Transmembrane</keyword>
<evidence type="ECO:0000256" key="1">
    <source>
        <dbReference type="ARBA" id="ARBA00006068"/>
    </source>
</evidence>
<dbReference type="InterPro" id="IPR050922">
    <property type="entry name" value="LytR/CpsA/Psr_CW_biosynth"/>
</dbReference>
<sequence>MSQTDGTSGYDDEGPRRKKRPVLIVVLSLLTVVLIAGGIAFGYLYSLMNSFQSKAQTIESVFPSDEPRPERPDESADALNFLVIGSDVRGGSGETENLADVPNGGRSDTMMLVNIPGDRSAVNVMSIMRDTWVEIPGRGEHKINAALAFGGVPLLVQTIEGLVEAPIDHVAIIDFEGFKALTDALGGVELNNPQAFTSGGSAGEHFPAGVIELDGESALKFVRERKQFKDGDYTRVANQQLYMKAVMSEFLNADTLTNPGKISDVVSEFSPYVTVDQTLDSMKLATIGVSMRDVRSSDVTTFTLPNQGVGRSADGQSIVVYDPAATAEVAEAIKNDTLAQYVAENNLQN</sequence>
<reference evidence="5" key="1">
    <citation type="journal article" date="2019" name="Int. J. Syst. Evol. Microbiol.">
        <title>The Global Catalogue of Microorganisms (GCM) 10K type strain sequencing project: providing services to taxonomists for standard genome sequencing and annotation.</title>
        <authorList>
            <consortium name="The Broad Institute Genomics Platform"/>
            <consortium name="The Broad Institute Genome Sequencing Center for Infectious Disease"/>
            <person name="Wu L."/>
            <person name="Ma J."/>
        </authorList>
    </citation>
    <scope>NUCLEOTIDE SEQUENCE [LARGE SCALE GENOMIC DNA]</scope>
    <source>
        <strain evidence="5">JCM 16961</strain>
    </source>
</reference>
<accession>A0ABP7CQM5</accession>
<dbReference type="Proteomes" id="UP001501536">
    <property type="component" value="Unassembled WGS sequence"/>
</dbReference>
<dbReference type="InterPro" id="IPR004474">
    <property type="entry name" value="LytR_CpsA_psr"/>
</dbReference>
<dbReference type="RefSeq" id="WP_344878731.1">
    <property type="nucleotide sequence ID" value="NZ_BAABCJ010000001.1"/>
</dbReference>
<evidence type="ECO:0000313" key="5">
    <source>
        <dbReference type="Proteomes" id="UP001501536"/>
    </source>
</evidence>
<comment type="caution">
    <text evidence="4">The sequence shown here is derived from an EMBL/GenBank/DDBJ whole genome shotgun (WGS) entry which is preliminary data.</text>
</comment>
<comment type="similarity">
    <text evidence="1">Belongs to the LytR/CpsA/Psr (LCP) family.</text>
</comment>
<keyword evidence="2" id="KW-1133">Transmembrane helix</keyword>
<feature type="transmembrane region" description="Helical" evidence="2">
    <location>
        <begin position="21"/>
        <end position="45"/>
    </location>
</feature>
<proteinExistence type="inferred from homology"/>
<evidence type="ECO:0000313" key="4">
    <source>
        <dbReference type="EMBL" id="GAA3693185.1"/>
    </source>
</evidence>
<feature type="domain" description="Cell envelope-related transcriptional attenuator" evidence="3">
    <location>
        <begin position="106"/>
        <end position="250"/>
    </location>
</feature>
<dbReference type="EMBL" id="BAABCJ010000001">
    <property type="protein sequence ID" value="GAA3693185.1"/>
    <property type="molecule type" value="Genomic_DNA"/>
</dbReference>
<evidence type="ECO:0000259" key="3">
    <source>
        <dbReference type="Pfam" id="PF03816"/>
    </source>
</evidence>
<organism evidence="4 5">
    <name type="scientific">Zhihengliuella alba</name>
    <dbReference type="NCBI Taxonomy" id="547018"/>
    <lineage>
        <taxon>Bacteria</taxon>
        <taxon>Bacillati</taxon>
        <taxon>Actinomycetota</taxon>
        <taxon>Actinomycetes</taxon>
        <taxon>Micrococcales</taxon>
        <taxon>Micrococcaceae</taxon>
        <taxon>Zhihengliuella</taxon>
    </lineage>
</organism>
<dbReference type="PANTHER" id="PTHR33392:SF6">
    <property type="entry name" value="POLYISOPRENYL-TEICHOIC ACID--PEPTIDOGLYCAN TEICHOIC ACID TRANSFERASE TAGU"/>
    <property type="match status" value="1"/>
</dbReference>
<keyword evidence="2" id="KW-0472">Membrane</keyword>
<protein>
    <submittedName>
        <fullName evidence="4">LCP family protein</fullName>
    </submittedName>
</protein>
<dbReference type="PANTHER" id="PTHR33392">
    <property type="entry name" value="POLYISOPRENYL-TEICHOIC ACID--PEPTIDOGLYCAN TEICHOIC ACID TRANSFERASE TAGU"/>
    <property type="match status" value="1"/>
</dbReference>
<name>A0ABP7CQM5_9MICC</name>